<protein>
    <submittedName>
        <fullName evidence="1">Marine sediment metagenome DNA, contig: S01H1_S12690</fullName>
    </submittedName>
</protein>
<sequence length="325" mass="35870">MSRLFPPEVVLRATNLTTNALFYFPPGFLRHRWVVAGERSRRTAEDAAEATRALREMIEGGRLSKAVPLKDGDRIATRAIEQDGPIAYSESTTLSEVFAEDANRCLLLNTDETEQQTKRILRATAARAAVAERPDVARTVAIHHALQRMIPRADVVVPFAPEIADRYPSGRHESRRDFQHLLQLIRAVALLRFRQRERVALGAIVASLEDYDVAERLAREPLGATASGVTRGARELLRKLRERFVCSEFSTTEAKQIGGASPRTLEGCLHELNSAGAVEQTVPPKGRMPARWKLTAIDPTSGEGILPSAEEVGASLVSCERAHKP</sequence>
<evidence type="ECO:0000313" key="1">
    <source>
        <dbReference type="EMBL" id="VTR95139.1"/>
    </source>
</evidence>
<dbReference type="EMBL" id="LR593886">
    <property type="protein sequence ID" value="VTR95139.1"/>
    <property type="molecule type" value="Genomic_DNA"/>
</dbReference>
<accession>A0A6P2D1Y9</accession>
<dbReference type="Proteomes" id="UP000464178">
    <property type="component" value="Chromosome"/>
</dbReference>
<dbReference type="RefSeq" id="WP_162669591.1">
    <property type="nucleotide sequence ID" value="NZ_LR593886.1"/>
</dbReference>
<evidence type="ECO:0000313" key="2">
    <source>
        <dbReference type="Proteomes" id="UP000464178"/>
    </source>
</evidence>
<name>A0A6P2D1Y9_9BACT</name>
<dbReference type="AlphaFoldDB" id="A0A6P2D1Y9"/>
<dbReference type="KEGG" id="gms:SOIL9_25750"/>
<reference evidence="1 2" key="1">
    <citation type="submission" date="2019-05" db="EMBL/GenBank/DDBJ databases">
        <authorList>
            <consortium name="Science for Life Laboratories"/>
        </authorList>
    </citation>
    <scope>NUCLEOTIDE SEQUENCE [LARGE SCALE GENOMIC DNA]</scope>
    <source>
        <strain evidence="1">Soil9</strain>
    </source>
</reference>
<organism evidence="1 2">
    <name type="scientific">Gemmata massiliana</name>
    <dbReference type="NCBI Taxonomy" id="1210884"/>
    <lineage>
        <taxon>Bacteria</taxon>
        <taxon>Pseudomonadati</taxon>
        <taxon>Planctomycetota</taxon>
        <taxon>Planctomycetia</taxon>
        <taxon>Gemmatales</taxon>
        <taxon>Gemmataceae</taxon>
        <taxon>Gemmata</taxon>
    </lineage>
</organism>
<keyword evidence="2" id="KW-1185">Reference proteome</keyword>
<gene>
    <name evidence="1" type="ORF">SOIL9_25750</name>
</gene>
<proteinExistence type="predicted"/>